<proteinExistence type="predicted"/>
<keyword evidence="2" id="KW-1185">Reference proteome</keyword>
<dbReference type="Proteomes" id="UP000186601">
    <property type="component" value="Unassembled WGS sequence"/>
</dbReference>
<dbReference type="EMBL" id="MLYV02000575">
    <property type="protein sequence ID" value="PSR82768.1"/>
    <property type="molecule type" value="Genomic_DNA"/>
</dbReference>
<name>A0A2R6P0S2_9APHY</name>
<accession>A0A2R6P0S2</accession>
<organism evidence="1 2">
    <name type="scientific">Hermanssonia centrifuga</name>
    <dbReference type="NCBI Taxonomy" id="98765"/>
    <lineage>
        <taxon>Eukaryota</taxon>
        <taxon>Fungi</taxon>
        <taxon>Dikarya</taxon>
        <taxon>Basidiomycota</taxon>
        <taxon>Agaricomycotina</taxon>
        <taxon>Agaricomycetes</taxon>
        <taxon>Polyporales</taxon>
        <taxon>Meruliaceae</taxon>
        <taxon>Hermanssonia</taxon>
    </lineage>
</organism>
<evidence type="ECO:0000313" key="2">
    <source>
        <dbReference type="Proteomes" id="UP000186601"/>
    </source>
</evidence>
<dbReference type="AlphaFoldDB" id="A0A2R6P0S2"/>
<evidence type="ECO:0000313" key="1">
    <source>
        <dbReference type="EMBL" id="PSR82768.1"/>
    </source>
</evidence>
<protein>
    <submittedName>
        <fullName evidence="1">Uncharacterized protein</fullName>
    </submittedName>
</protein>
<sequence>MGKILRALDKMQSKRTLAEEAVPLSKLWHGTANTRILNAPAIDYYQVLSLLESGKHLCSMSNPNIQSTEEIGIVDDFEPQDFGPDRAGMLNMLYVISQNLMFNFSIGRPGLGNSFQSLSCA</sequence>
<reference evidence="1 2" key="1">
    <citation type="submission" date="2018-02" db="EMBL/GenBank/DDBJ databases">
        <title>Genome sequence of the basidiomycete white-rot fungus Phlebia centrifuga.</title>
        <authorList>
            <person name="Granchi Z."/>
            <person name="Peng M."/>
            <person name="de Vries R.P."/>
            <person name="Hilden K."/>
            <person name="Makela M.R."/>
            <person name="Grigoriev I."/>
            <person name="Riley R."/>
        </authorList>
    </citation>
    <scope>NUCLEOTIDE SEQUENCE [LARGE SCALE GENOMIC DNA]</scope>
    <source>
        <strain evidence="1 2">FBCC195</strain>
    </source>
</reference>
<comment type="caution">
    <text evidence="1">The sequence shown here is derived from an EMBL/GenBank/DDBJ whole genome shotgun (WGS) entry which is preliminary data.</text>
</comment>
<gene>
    <name evidence="1" type="ORF">PHLCEN_2v5970</name>
</gene>